<evidence type="ECO:0000259" key="3">
    <source>
        <dbReference type="Pfam" id="PF04536"/>
    </source>
</evidence>
<dbReference type="EMBL" id="NBXB01000029">
    <property type="protein sequence ID" value="RFA14116.1"/>
    <property type="molecule type" value="Genomic_DNA"/>
</dbReference>
<dbReference type="Proteomes" id="UP000256541">
    <property type="component" value="Unassembled WGS sequence"/>
</dbReference>
<organism evidence="4 5">
    <name type="scientific">Subtercola boreus</name>
    <dbReference type="NCBI Taxonomy" id="120213"/>
    <lineage>
        <taxon>Bacteria</taxon>
        <taxon>Bacillati</taxon>
        <taxon>Actinomycetota</taxon>
        <taxon>Actinomycetes</taxon>
        <taxon>Micrococcales</taxon>
        <taxon>Microbacteriaceae</taxon>
        <taxon>Subtercola</taxon>
    </lineage>
</organism>
<gene>
    <name evidence="4" type="ORF">B7R22_10925</name>
</gene>
<evidence type="ECO:0000313" key="5">
    <source>
        <dbReference type="Proteomes" id="UP000256541"/>
    </source>
</evidence>
<comment type="caution">
    <text evidence="4">The sequence shown here is derived from an EMBL/GenBank/DDBJ whole genome shotgun (WGS) entry which is preliminary data.</text>
</comment>
<dbReference type="AlphaFoldDB" id="A0A3E0VW73"/>
<dbReference type="Pfam" id="PF04536">
    <property type="entry name" value="TPM_phosphatase"/>
    <property type="match status" value="1"/>
</dbReference>
<feature type="domain" description="TPM" evidence="3">
    <location>
        <begin position="45"/>
        <end position="162"/>
    </location>
</feature>
<evidence type="ECO:0000256" key="1">
    <source>
        <dbReference type="SAM" id="MobiDB-lite"/>
    </source>
</evidence>
<feature type="transmembrane region" description="Helical" evidence="2">
    <location>
        <begin position="191"/>
        <end position="214"/>
    </location>
</feature>
<sequence length="756" mass="74795">MRAPLSVIRFLSVVGLAVGLALGGVFGVPASASATEPVDLGGNRVIDSAGVLSATDVTAITDAAEKLYADSGIDLFVAYVSTFENPTSAEDWANQTASANNLGPTDYVLAVAVDGRAYYLSGDSSGPVSGSQLSTIESSQVEPQLKNGNWAGAAEAAAVGLGDAAAGGTGGSGSGGSGSSSSSPGVSGGTIGAIVIVLVLILVIVGGIIVIVFVRASRRNRLAAGGSAPTDGHAASGGPPDPLVAMPILELQREAGSMLVQTDDAVQTSTDELGFAVAQYGDEAAAPFQKALGEATAGLNQAFQLKQRLDDAEPDSDAEIRQWNAEIVRLCTEANRVLDEQAADFDELRELEKNIPAGVAAGRAASAEVESRVQAAASAIVALGASYNPSAFSTVVDNPAQATERLTFARSALDEAETEQAADTSEAAVGVRAAEEAVDQAILLLDAVDRVTTDLASARGQLDSQLTNLQQDVADAHAVAAAGDPQGAIAAAAERTTTVIAEVQAQLAGPIDPAAVAQRLELANRDIDGVLGAVRSQQATEQRAASTFAQTLQSARSRVSAANDYITARRGGVGAEARTRLAEATRLVARAEELSTTDTVGALAAAQRADGLAAQAIESAQRDVGEFATGYGDGSGAPAGAGGGLFGAGSGGSGGGNGMLGAMLGGIVINSVLGGGRGGGGLFGGGGGRRDDDDDDGFGGLFGGGSGGGGGFFGGGGSSSSSGGSRSRSGGGSFGGRSAGSFGGGGTRSRRGGGRF</sequence>
<keyword evidence="2" id="KW-0812">Transmembrane</keyword>
<dbReference type="RefSeq" id="WP_172582311.1">
    <property type="nucleotide sequence ID" value="NZ_NBXB01000029.1"/>
</dbReference>
<reference evidence="4 5" key="1">
    <citation type="submission" date="2017-04" db="EMBL/GenBank/DDBJ databases">
        <title>Comparative genome analysis of Subtercola boreus.</title>
        <authorList>
            <person name="Cho Y.-J."/>
            <person name="Cho A."/>
            <person name="Kim O.-S."/>
            <person name="Lee J.-I."/>
        </authorList>
    </citation>
    <scope>NUCLEOTIDE SEQUENCE [LARGE SCALE GENOMIC DNA]</scope>
    <source>
        <strain evidence="4 5">P27479</strain>
    </source>
</reference>
<protein>
    <recommendedName>
        <fullName evidence="3">TPM domain-containing protein</fullName>
    </recommendedName>
</protein>
<feature type="compositionally biased region" description="Low complexity" evidence="1">
    <location>
        <begin position="719"/>
        <end position="728"/>
    </location>
</feature>
<evidence type="ECO:0000313" key="4">
    <source>
        <dbReference type="EMBL" id="RFA14116.1"/>
    </source>
</evidence>
<name>A0A3E0VW73_9MICO</name>
<feature type="region of interest" description="Disordered" evidence="1">
    <location>
        <begin position="712"/>
        <end position="756"/>
    </location>
</feature>
<dbReference type="InterPro" id="IPR007621">
    <property type="entry name" value="TPM_dom"/>
</dbReference>
<proteinExistence type="predicted"/>
<dbReference type="Gene3D" id="3.10.310.50">
    <property type="match status" value="1"/>
</dbReference>
<feature type="compositionally biased region" description="Gly residues" evidence="1">
    <location>
        <begin position="729"/>
        <end position="747"/>
    </location>
</feature>
<accession>A0A3E0VW73</accession>
<keyword evidence="2" id="KW-1133">Transmembrane helix</keyword>
<evidence type="ECO:0000256" key="2">
    <source>
        <dbReference type="SAM" id="Phobius"/>
    </source>
</evidence>
<keyword evidence="2" id="KW-0472">Membrane</keyword>